<dbReference type="SUPFAM" id="SSF50475">
    <property type="entry name" value="FMN-binding split barrel"/>
    <property type="match status" value="1"/>
</dbReference>
<dbReference type="EMBL" id="BMNT01000020">
    <property type="protein sequence ID" value="GGK91929.1"/>
    <property type="molecule type" value="Genomic_DNA"/>
</dbReference>
<dbReference type="Pfam" id="PF01243">
    <property type="entry name" value="PNPOx_N"/>
    <property type="match status" value="1"/>
</dbReference>
<proteinExistence type="predicted"/>
<dbReference type="InterPro" id="IPR052019">
    <property type="entry name" value="F420H2_bilvrd_red/Heme_oxyg"/>
</dbReference>
<reference evidence="4" key="2">
    <citation type="submission" date="2020-09" db="EMBL/GenBank/DDBJ databases">
        <authorList>
            <person name="Sun Q."/>
            <person name="Ohkuma M."/>
        </authorList>
    </citation>
    <scope>NUCLEOTIDE SEQUENCE</scope>
    <source>
        <strain evidence="4">JCM 13064</strain>
    </source>
</reference>
<evidence type="ECO:0000313" key="5">
    <source>
        <dbReference type="Proteomes" id="UP000645217"/>
    </source>
</evidence>
<evidence type="ECO:0000256" key="1">
    <source>
        <dbReference type="ARBA" id="ARBA00023002"/>
    </source>
</evidence>
<dbReference type="GO" id="GO:0016627">
    <property type="term" value="F:oxidoreductase activity, acting on the CH-CH group of donors"/>
    <property type="evidence" value="ECO:0007669"/>
    <property type="project" value="TreeGrafter"/>
</dbReference>
<organism evidence="4 5">
    <name type="scientific">Sphaerisporangium melleum</name>
    <dbReference type="NCBI Taxonomy" id="321316"/>
    <lineage>
        <taxon>Bacteria</taxon>
        <taxon>Bacillati</taxon>
        <taxon>Actinomycetota</taxon>
        <taxon>Actinomycetes</taxon>
        <taxon>Streptosporangiales</taxon>
        <taxon>Streptosporangiaceae</taxon>
        <taxon>Sphaerisporangium</taxon>
    </lineage>
</organism>
<protein>
    <recommendedName>
        <fullName evidence="3">Pyridoxamine 5'-phosphate oxidase N-terminal domain-containing protein</fullName>
    </recommendedName>
</protein>
<dbReference type="Proteomes" id="UP000645217">
    <property type="component" value="Unassembled WGS sequence"/>
</dbReference>
<feature type="region of interest" description="Disordered" evidence="2">
    <location>
        <begin position="16"/>
        <end position="44"/>
    </location>
</feature>
<dbReference type="AlphaFoldDB" id="A0A917R674"/>
<gene>
    <name evidence="4" type="ORF">GCM10007964_38170</name>
</gene>
<keyword evidence="1" id="KW-0560">Oxidoreductase</keyword>
<sequence>MAVALRALAPCLDTPVGEVGIGPDGESRDRHADDQGERAQARDEWARDRMAAARVARLATVGDDGRPHLVPVTFALEGERIVTAVDHKPKSGAWLRRLRNIQVNPNVCVLVDHYDEDWTALWWVRADGFATILDGEDERAPALLAPLVAKYPQYRPQPPTGPLIVVQVTHYSTWSALPTSPT</sequence>
<keyword evidence="5" id="KW-1185">Reference proteome</keyword>
<feature type="domain" description="Pyridoxamine 5'-phosphate oxidase N-terminal" evidence="3">
    <location>
        <begin position="46"/>
        <end position="174"/>
    </location>
</feature>
<dbReference type="PANTHER" id="PTHR35176:SF2">
    <property type="entry name" value="F420H(2)-DEPENDENT REDUCTASE RV1155"/>
    <property type="match status" value="1"/>
</dbReference>
<reference evidence="4" key="1">
    <citation type="journal article" date="2014" name="Int. J. Syst. Evol. Microbiol.">
        <title>Complete genome sequence of Corynebacterium casei LMG S-19264T (=DSM 44701T), isolated from a smear-ripened cheese.</title>
        <authorList>
            <consortium name="US DOE Joint Genome Institute (JGI-PGF)"/>
            <person name="Walter F."/>
            <person name="Albersmeier A."/>
            <person name="Kalinowski J."/>
            <person name="Ruckert C."/>
        </authorList>
    </citation>
    <scope>NUCLEOTIDE SEQUENCE</scope>
    <source>
        <strain evidence="4">JCM 13064</strain>
    </source>
</reference>
<dbReference type="GO" id="GO:0005829">
    <property type="term" value="C:cytosol"/>
    <property type="evidence" value="ECO:0007669"/>
    <property type="project" value="TreeGrafter"/>
</dbReference>
<evidence type="ECO:0000256" key="2">
    <source>
        <dbReference type="SAM" id="MobiDB-lite"/>
    </source>
</evidence>
<dbReference type="InterPro" id="IPR012349">
    <property type="entry name" value="Split_barrel_FMN-bd"/>
</dbReference>
<evidence type="ECO:0000259" key="3">
    <source>
        <dbReference type="Pfam" id="PF01243"/>
    </source>
</evidence>
<dbReference type="InterPro" id="IPR019967">
    <property type="entry name" value="F420-dep_enz_PPOX_Rv0121"/>
</dbReference>
<dbReference type="PANTHER" id="PTHR35176">
    <property type="entry name" value="HEME OXYGENASE HI_0854-RELATED"/>
    <property type="match status" value="1"/>
</dbReference>
<accession>A0A917R674</accession>
<feature type="compositionally biased region" description="Basic and acidic residues" evidence="2">
    <location>
        <begin position="25"/>
        <end position="44"/>
    </location>
</feature>
<comment type="caution">
    <text evidence="4">The sequence shown here is derived from an EMBL/GenBank/DDBJ whole genome shotgun (WGS) entry which is preliminary data.</text>
</comment>
<dbReference type="Gene3D" id="2.30.110.10">
    <property type="entry name" value="Electron Transport, Fmn-binding Protein, Chain A"/>
    <property type="match status" value="1"/>
</dbReference>
<evidence type="ECO:0000313" key="4">
    <source>
        <dbReference type="EMBL" id="GGK91929.1"/>
    </source>
</evidence>
<name>A0A917R674_9ACTN</name>
<dbReference type="NCBIfam" id="TIGR03668">
    <property type="entry name" value="Rv0121_F420"/>
    <property type="match status" value="1"/>
</dbReference>
<dbReference type="GO" id="GO:0070967">
    <property type="term" value="F:coenzyme F420 binding"/>
    <property type="evidence" value="ECO:0007669"/>
    <property type="project" value="TreeGrafter"/>
</dbReference>
<dbReference type="InterPro" id="IPR011576">
    <property type="entry name" value="Pyridox_Oxase_N"/>
</dbReference>